<evidence type="ECO:0000313" key="2">
    <source>
        <dbReference type="EMBL" id="CAG8769818.1"/>
    </source>
</evidence>
<name>A0A9N9J9X3_9GLOM</name>
<dbReference type="EMBL" id="CAJVPZ010045734">
    <property type="protein sequence ID" value="CAG8769818.1"/>
    <property type="molecule type" value="Genomic_DNA"/>
</dbReference>
<reference evidence="2" key="1">
    <citation type="submission" date="2021-06" db="EMBL/GenBank/DDBJ databases">
        <authorList>
            <person name="Kallberg Y."/>
            <person name="Tangrot J."/>
            <person name="Rosling A."/>
        </authorList>
    </citation>
    <scope>NUCLEOTIDE SEQUENCE</scope>
    <source>
        <strain evidence="2">IN212</strain>
    </source>
</reference>
<comment type="caution">
    <text evidence="2">The sequence shown here is derived from an EMBL/GenBank/DDBJ whole genome shotgun (WGS) entry which is preliminary data.</text>
</comment>
<protein>
    <submittedName>
        <fullName evidence="2">15990_t:CDS:1</fullName>
    </submittedName>
</protein>
<feature type="region of interest" description="Disordered" evidence="1">
    <location>
        <begin position="62"/>
        <end position="99"/>
    </location>
</feature>
<keyword evidence="3" id="KW-1185">Reference proteome</keyword>
<gene>
    <name evidence="2" type="ORF">RFULGI_LOCUS14980</name>
</gene>
<evidence type="ECO:0000313" key="3">
    <source>
        <dbReference type="Proteomes" id="UP000789396"/>
    </source>
</evidence>
<dbReference type="Proteomes" id="UP000789396">
    <property type="component" value="Unassembled WGS sequence"/>
</dbReference>
<dbReference type="OrthoDB" id="2156052at2759"/>
<proteinExistence type="predicted"/>
<feature type="compositionally biased region" description="Polar residues" evidence="1">
    <location>
        <begin position="86"/>
        <end position="99"/>
    </location>
</feature>
<dbReference type="AlphaFoldDB" id="A0A9N9J9X3"/>
<sequence length="99" mass="11472">LLLPIEVKTQWVLFINNELLHERYNNDLKQKNTLYISPTIEIKSEHPSILKCYAYIQNLARQDTNSPSPDITPPTSPLRSYDEFSDNTTSDSEYENPSI</sequence>
<feature type="non-terminal residue" evidence="2">
    <location>
        <position position="99"/>
    </location>
</feature>
<evidence type="ECO:0000256" key="1">
    <source>
        <dbReference type="SAM" id="MobiDB-lite"/>
    </source>
</evidence>
<organism evidence="2 3">
    <name type="scientific">Racocetra fulgida</name>
    <dbReference type="NCBI Taxonomy" id="60492"/>
    <lineage>
        <taxon>Eukaryota</taxon>
        <taxon>Fungi</taxon>
        <taxon>Fungi incertae sedis</taxon>
        <taxon>Mucoromycota</taxon>
        <taxon>Glomeromycotina</taxon>
        <taxon>Glomeromycetes</taxon>
        <taxon>Diversisporales</taxon>
        <taxon>Gigasporaceae</taxon>
        <taxon>Racocetra</taxon>
    </lineage>
</organism>
<accession>A0A9N9J9X3</accession>